<dbReference type="AlphaFoldDB" id="A0A4R3YEK6"/>
<dbReference type="Proteomes" id="UP000295719">
    <property type="component" value="Unassembled WGS sequence"/>
</dbReference>
<accession>A0A4R3YEK6</accession>
<comment type="caution">
    <text evidence="1">The sequence shown here is derived from an EMBL/GenBank/DDBJ whole genome shotgun (WGS) entry which is preliminary data.</text>
</comment>
<dbReference type="EMBL" id="SMCR01000027">
    <property type="protein sequence ID" value="TCV90965.1"/>
    <property type="molecule type" value="Genomic_DNA"/>
</dbReference>
<reference evidence="1 2" key="1">
    <citation type="submission" date="2019-03" db="EMBL/GenBank/DDBJ databases">
        <title>Genomic Encyclopedia of Type Strains, Phase IV (KMG-IV): sequencing the most valuable type-strain genomes for metagenomic binning, comparative biology and taxonomic classification.</title>
        <authorList>
            <person name="Goeker M."/>
        </authorList>
    </citation>
    <scope>NUCLEOTIDE SEQUENCE [LARGE SCALE GENOMIC DNA]</scope>
    <source>
        <strain evidence="1 2">DSM 19580</strain>
    </source>
</reference>
<dbReference type="OrthoDB" id="2664633at2"/>
<evidence type="ECO:0008006" key="3">
    <source>
        <dbReference type="Google" id="ProtNLM"/>
    </source>
</evidence>
<protein>
    <recommendedName>
        <fullName evidence="3">Adhesin</fullName>
    </recommendedName>
</protein>
<organism evidence="1 2">
    <name type="scientific">Biostraticola tofi</name>
    <dbReference type="NCBI Taxonomy" id="466109"/>
    <lineage>
        <taxon>Bacteria</taxon>
        <taxon>Pseudomonadati</taxon>
        <taxon>Pseudomonadota</taxon>
        <taxon>Gammaproteobacteria</taxon>
        <taxon>Enterobacterales</taxon>
        <taxon>Bruguierivoracaceae</taxon>
        <taxon>Biostraticola</taxon>
    </lineage>
</organism>
<evidence type="ECO:0000313" key="2">
    <source>
        <dbReference type="Proteomes" id="UP000295719"/>
    </source>
</evidence>
<proteinExistence type="predicted"/>
<sequence length="200" mass="20480">MTDAGATPHEINTALSHLAKGDMPDSTNITKVIVDGYKDGVLIAGAAYLGPAASVDKVAAGGIIGAIANGSYQWFDMSQPGNENKSYDYMGTGVATITGGLAPERGIWQNVGIAAGGTMFTDGPDEWAVGISAAGAGLGGVFGKYAPVGVEMIFNNNDIPGVIYDLVGGLGTEYLGGYTKKLLNDSSEVNTHKDNEESGK</sequence>
<gene>
    <name evidence="1" type="ORF">EDC52_1275</name>
</gene>
<keyword evidence="2" id="KW-1185">Reference proteome</keyword>
<evidence type="ECO:0000313" key="1">
    <source>
        <dbReference type="EMBL" id="TCV90965.1"/>
    </source>
</evidence>
<name>A0A4R3YEK6_9GAMM</name>